<evidence type="ECO:0008006" key="3">
    <source>
        <dbReference type="Google" id="ProtNLM"/>
    </source>
</evidence>
<organism evidence="1 2">
    <name type="scientific">Streptomyces sannanensis</name>
    <dbReference type="NCBI Taxonomy" id="285536"/>
    <lineage>
        <taxon>Bacteria</taxon>
        <taxon>Bacillati</taxon>
        <taxon>Actinomycetota</taxon>
        <taxon>Actinomycetes</taxon>
        <taxon>Kitasatosporales</taxon>
        <taxon>Streptomycetaceae</taxon>
        <taxon>Streptomyces</taxon>
    </lineage>
</organism>
<protein>
    <recommendedName>
        <fullName evidence="3">Dirigent protein</fullName>
    </recommendedName>
</protein>
<dbReference type="RefSeq" id="WP_345038305.1">
    <property type="nucleotide sequence ID" value="NZ_BAAAYL010000001.1"/>
</dbReference>
<accession>A0ABP6SDW4</accession>
<dbReference type="Gene3D" id="2.40.480.10">
    <property type="entry name" value="Allene oxide cyclase-like"/>
    <property type="match status" value="1"/>
</dbReference>
<dbReference type="Proteomes" id="UP001499990">
    <property type="component" value="Unassembled WGS sequence"/>
</dbReference>
<proteinExistence type="predicted"/>
<name>A0ABP6SDW4_9ACTN</name>
<dbReference type="InterPro" id="IPR044859">
    <property type="entry name" value="Allene_oxi_cyc_Dirigent"/>
</dbReference>
<dbReference type="EMBL" id="BAAAYL010000001">
    <property type="protein sequence ID" value="GAA3373493.1"/>
    <property type="molecule type" value="Genomic_DNA"/>
</dbReference>
<dbReference type="InterPro" id="IPR034871">
    <property type="entry name" value="Allene_oxi_cyc_sf"/>
</dbReference>
<dbReference type="SUPFAM" id="SSF141493">
    <property type="entry name" value="Allene oxide cyclase-like"/>
    <property type="match status" value="1"/>
</dbReference>
<evidence type="ECO:0000313" key="1">
    <source>
        <dbReference type="EMBL" id="GAA3373493.1"/>
    </source>
</evidence>
<keyword evidence="2" id="KW-1185">Reference proteome</keyword>
<evidence type="ECO:0000313" key="2">
    <source>
        <dbReference type="Proteomes" id="UP001499990"/>
    </source>
</evidence>
<comment type="caution">
    <text evidence="1">The sequence shown here is derived from an EMBL/GenBank/DDBJ whole genome shotgun (WGS) entry which is preliminary data.</text>
</comment>
<gene>
    <name evidence="1" type="ORF">GCM10020367_33620</name>
</gene>
<reference evidence="2" key="1">
    <citation type="journal article" date="2019" name="Int. J. Syst. Evol. Microbiol.">
        <title>The Global Catalogue of Microorganisms (GCM) 10K type strain sequencing project: providing services to taxonomists for standard genome sequencing and annotation.</title>
        <authorList>
            <consortium name="The Broad Institute Genomics Platform"/>
            <consortium name="The Broad Institute Genome Sequencing Center for Infectious Disease"/>
            <person name="Wu L."/>
            <person name="Ma J."/>
        </authorList>
    </citation>
    <scope>NUCLEOTIDE SEQUENCE [LARGE SCALE GENOMIC DNA]</scope>
    <source>
        <strain evidence="2">JCM 9651</strain>
    </source>
</reference>
<sequence length="175" mass="18587">MKDSQATMARRLVTVVGAVFVMLFAGVAAPATALDSAGGDGLVYGNDRPVRIFLLRRDPVFGRLPVPGTEPRPGEVLLFEEPARDGYNGNRIGDALIRIQFLEHGDFLADATLRLTVGDLLIAGGEEFANTRGKTSFAIVGGTGVFSGASGQVDVVPATFEGRPADLLTFFPQHR</sequence>